<dbReference type="GO" id="GO:0046872">
    <property type="term" value="F:metal ion binding"/>
    <property type="evidence" value="ECO:0007669"/>
    <property type="project" value="UniProtKB-UniRule"/>
</dbReference>
<feature type="chain" id="PRO_5035143958" evidence="8">
    <location>
        <begin position="24"/>
        <end position="671"/>
    </location>
</feature>
<dbReference type="PANTHER" id="PTHR11804">
    <property type="entry name" value="PROTEASE M3 THIMET OLIGOPEPTIDASE-RELATED"/>
    <property type="match status" value="1"/>
</dbReference>
<evidence type="ECO:0000256" key="6">
    <source>
        <dbReference type="ARBA" id="ARBA00023049"/>
    </source>
</evidence>
<dbReference type="Gene3D" id="3.40.390.10">
    <property type="entry name" value="Collagenase (Catalytic Domain)"/>
    <property type="match status" value="1"/>
</dbReference>
<evidence type="ECO:0000313" key="11">
    <source>
        <dbReference type="Proteomes" id="UP000662873"/>
    </source>
</evidence>
<proteinExistence type="inferred from homology"/>
<dbReference type="Proteomes" id="UP000662873">
    <property type="component" value="Chromosome"/>
</dbReference>
<organism evidence="10 11">
    <name type="scientific">Candidatus Nitrosymbiomonas proteolyticus</name>
    <dbReference type="NCBI Taxonomy" id="2608984"/>
    <lineage>
        <taxon>Bacteria</taxon>
        <taxon>Bacillati</taxon>
        <taxon>Armatimonadota</taxon>
        <taxon>Armatimonadota incertae sedis</taxon>
        <taxon>Candidatus Nitrosymbiomonas</taxon>
    </lineage>
</organism>
<name>A0A809S572_9BACT</name>
<protein>
    <submittedName>
        <fullName evidence="10">Peptidase M3 Zn-dependent oligopeptidase</fullName>
    </submittedName>
</protein>
<comment type="cofactor">
    <cofactor evidence="7">
        <name>Zn(2+)</name>
        <dbReference type="ChEBI" id="CHEBI:29105"/>
    </cofactor>
    <text evidence="7">Binds 1 zinc ion.</text>
</comment>
<dbReference type="GO" id="GO:0006518">
    <property type="term" value="P:peptide metabolic process"/>
    <property type="evidence" value="ECO:0007669"/>
    <property type="project" value="TreeGrafter"/>
</dbReference>
<evidence type="ECO:0000259" key="9">
    <source>
        <dbReference type="Pfam" id="PF01432"/>
    </source>
</evidence>
<evidence type="ECO:0000256" key="4">
    <source>
        <dbReference type="ARBA" id="ARBA00022801"/>
    </source>
</evidence>
<evidence type="ECO:0000313" key="10">
    <source>
        <dbReference type="EMBL" id="BBO23976.1"/>
    </source>
</evidence>
<keyword evidence="3 7" id="KW-0479">Metal-binding</keyword>
<dbReference type="InterPro" id="IPR024077">
    <property type="entry name" value="Neurolysin/TOP_dom2"/>
</dbReference>
<accession>A0A809S572</accession>
<gene>
    <name evidence="10" type="ORF">NPRO_15710</name>
</gene>
<dbReference type="GO" id="GO:0004222">
    <property type="term" value="F:metalloendopeptidase activity"/>
    <property type="evidence" value="ECO:0007669"/>
    <property type="project" value="InterPro"/>
</dbReference>
<dbReference type="AlphaFoldDB" id="A0A809S572"/>
<dbReference type="Pfam" id="PF01432">
    <property type="entry name" value="Peptidase_M3"/>
    <property type="match status" value="1"/>
</dbReference>
<reference evidence="10" key="1">
    <citation type="journal article" name="DNA Res.">
        <title>The physiological potential of anammox bacteria as revealed by their core genome structure.</title>
        <authorList>
            <person name="Okubo T."/>
            <person name="Toyoda A."/>
            <person name="Fukuhara K."/>
            <person name="Uchiyama I."/>
            <person name="Harigaya Y."/>
            <person name="Kuroiwa M."/>
            <person name="Suzuki T."/>
            <person name="Murakami Y."/>
            <person name="Suwa Y."/>
            <person name="Takami H."/>
        </authorList>
    </citation>
    <scope>NUCLEOTIDE SEQUENCE</scope>
    <source>
        <strain evidence="10">317325-2</strain>
    </source>
</reference>
<dbReference type="KEGG" id="npy:NPRO_15710"/>
<evidence type="ECO:0000256" key="2">
    <source>
        <dbReference type="ARBA" id="ARBA00022670"/>
    </source>
</evidence>
<evidence type="ECO:0000256" key="3">
    <source>
        <dbReference type="ARBA" id="ARBA00022723"/>
    </source>
</evidence>
<keyword evidence="8" id="KW-0732">Signal</keyword>
<dbReference type="Gene3D" id="1.20.1050.40">
    <property type="entry name" value="Endopeptidase. Chain P, domain 1"/>
    <property type="match status" value="1"/>
</dbReference>
<keyword evidence="5 7" id="KW-0862">Zinc</keyword>
<dbReference type="InterPro" id="IPR024080">
    <property type="entry name" value="Neurolysin/TOP_N"/>
</dbReference>
<feature type="domain" description="Peptidase M3A/M3B catalytic" evidence="9">
    <location>
        <begin position="218"/>
        <end position="667"/>
    </location>
</feature>
<evidence type="ECO:0000256" key="1">
    <source>
        <dbReference type="ARBA" id="ARBA00006040"/>
    </source>
</evidence>
<feature type="signal peptide" evidence="8">
    <location>
        <begin position="1"/>
        <end position="23"/>
    </location>
</feature>
<dbReference type="InterPro" id="IPR045090">
    <property type="entry name" value="Pept_M3A_M3B"/>
</dbReference>
<evidence type="ECO:0000256" key="5">
    <source>
        <dbReference type="ARBA" id="ARBA00022833"/>
    </source>
</evidence>
<dbReference type="PANTHER" id="PTHR11804:SF84">
    <property type="entry name" value="SACCHAROLYSIN"/>
    <property type="match status" value="1"/>
</dbReference>
<comment type="similarity">
    <text evidence="1 7">Belongs to the peptidase M3 family.</text>
</comment>
<evidence type="ECO:0000256" key="7">
    <source>
        <dbReference type="RuleBase" id="RU003435"/>
    </source>
</evidence>
<keyword evidence="4 7" id="KW-0378">Hydrolase</keyword>
<keyword evidence="2 7" id="KW-0645">Protease</keyword>
<dbReference type="InterPro" id="IPR024079">
    <property type="entry name" value="MetalloPept_cat_dom_sf"/>
</dbReference>
<dbReference type="CDD" id="cd06455">
    <property type="entry name" value="M3A_TOP"/>
    <property type="match status" value="1"/>
</dbReference>
<sequence>MRLPSGKLFLIALCALTSVLAIGQAPQNVVDALKAADKSIDEIAAIPADQRTFDNTLGAFDWVLAKVDIDTSLTVFMQFVSPNAEQRASARAADELVSEWFIGVTKREDLYRAIKEFADKKPSLEPDQQRLLDHTLRDYKRAGMMLTPENRARLQEIEVELSKLSIEFDTNIAEDPTKLFFTKDELKGVPESVLGRLSQSRGLYMIGMDGPTYGALQEHCEVALTRQKAWMAHKRRAAKNVALIEKIIKLRDEASDLLGYANRVDYEIETRMAENSKAVAEFYAGLRPLVRKKAIQDMAEFTAAKRSHLGDYAARLNIWDYSFYKNKLLKERYAVDSEKVAEFFPMEAVVKGLFDITSQLYGIEYRDVTASAKDLGLPLWHEDVRLYEIYDTATKELLGRMYTDLYPRDNKYNHAACWGLQPRRVLPNGTVQKPLTALVCNFTKPTADRPSLLPHDEVETFFHEFGHGLHNVLTQVRYASFSGASVERDFVEAPSQMMENWVWNKEVLAKFSRHYQTGAPLPDALLDGMLKARRLGSGIETEFQFFLGQMDQAFHTNPTGSVDTTATMMDVFSTTMLYEPVPLSFYHASFGHLTGYQGAYYGYMWSLVYAQDMFQRFEELGVLSPEAGKYYRDKVLGRGGSMDAIAMLVDYLGREPKMDAFLKHLGLSGDK</sequence>
<dbReference type="FunFam" id="3.40.390.10:FF:000006">
    <property type="entry name" value="Thimet oligopeptidase 1"/>
    <property type="match status" value="1"/>
</dbReference>
<evidence type="ECO:0000256" key="8">
    <source>
        <dbReference type="SAM" id="SignalP"/>
    </source>
</evidence>
<dbReference type="InterPro" id="IPR001567">
    <property type="entry name" value="Pept_M3A_M3B_dom"/>
</dbReference>
<dbReference type="Gene3D" id="1.10.1370.10">
    <property type="entry name" value="Neurolysin, domain 3"/>
    <property type="match status" value="1"/>
</dbReference>
<dbReference type="SUPFAM" id="SSF55486">
    <property type="entry name" value="Metalloproteases ('zincins'), catalytic domain"/>
    <property type="match status" value="1"/>
</dbReference>
<keyword evidence="6 7" id="KW-0482">Metalloprotease</keyword>
<dbReference type="EMBL" id="AP021858">
    <property type="protein sequence ID" value="BBO23976.1"/>
    <property type="molecule type" value="Genomic_DNA"/>
</dbReference>
<dbReference type="GO" id="GO:0006508">
    <property type="term" value="P:proteolysis"/>
    <property type="evidence" value="ECO:0007669"/>
    <property type="project" value="UniProtKB-KW"/>
</dbReference>